<accession>A0A062U6M1</accession>
<reference evidence="1 2" key="1">
    <citation type="journal article" date="2014" name="Antonie Van Leeuwenhoek">
        <title>Hyphomonas beringensis sp. nov. and Hyphomonas chukchiensis sp. nov., isolated from surface seawater of the Bering Sea and Chukchi Sea.</title>
        <authorList>
            <person name="Li C."/>
            <person name="Lai Q."/>
            <person name="Li G."/>
            <person name="Dong C."/>
            <person name="Wang J."/>
            <person name="Liao Y."/>
            <person name="Shao Z."/>
        </authorList>
    </citation>
    <scope>NUCLEOTIDE SEQUENCE [LARGE SCALE GENOMIC DNA]</scope>
    <source>
        <strain evidence="1 2">BH-BN04-4</strain>
    </source>
</reference>
<dbReference type="STRING" id="1280947.HY30_06940"/>
<sequence>MGLNDNKMGGVTPTIRQSVRISDCGLIFLSGNNKSVELKEATATLDELAPTPVLDFTDDQLLPWEEDILKQFVAEQSVHQAVVIGDMLEPRYVLLSLHLLEAGFHVFCIDTELQQESPERFTNLQRLTQAGVTPLTLQQFHVEVLI</sequence>
<keyword evidence="2" id="KW-1185">Reference proteome</keyword>
<protein>
    <submittedName>
        <fullName evidence="1">Uncharacterized protein</fullName>
    </submittedName>
</protein>
<name>A0A062U6M1_9PROT</name>
<evidence type="ECO:0000313" key="2">
    <source>
        <dbReference type="Proteomes" id="UP000027190"/>
    </source>
</evidence>
<gene>
    <name evidence="1" type="ORF">HY30_06940</name>
</gene>
<dbReference type="AlphaFoldDB" id="A0A062U6M1"/>
<dbReference type="Proteomes" id="UP000027190">
    <property type="component" value="Unassembled WGS sequence"/>
</dbReference>
<proteinExistence type="predicted"/>
<comment type="caution">
    <text evidence="1">The sequence shown here is derived from an EMBL/GenBank/DDBJ whole genome shotgun (WGS) entry which is preliminary data.</text>
</comment>
<dbReference type="RefSeq" id="WP_034742003.1">
    <property type="nucleotide sequence ID" value="NZ_AWFG01000052.1"/>
</dbReference>
<dbReference type="EMBL" id="AWFG01000052">
    <property type="protein sequence ID" value="KCZ55986.1"/>
    <property type="molecule type" value="Genomic_DNA"/>
</dbReference>
<evidence type="ECO:0000313" key="1">
    <source>
        <dbReference type="EMBL" id="KCZ55986.1"/>
    </source>
</evidence>
<organism evidence="1 2">
    <name type="scientific">Hyphomonas chukchiensis</name>
    <dbReference type="NCBI Taxonomy" id="1280947"/>
    <lineage>
        <taxon>Bacteria</taxon>
        <taxon>Pseudomonadati</taxon>
        <taxon>Pseudomonadota</taxon>
        <taxon>Alphaproteobacteria</taxon>
        <taxon>Hyphomonadales</taxon>
        <taxon>Hyphomonadaceae</taxon>
        <taxon>Hyphomonas</taxon>
    </lineage>
</organism>